<name>A0AAE0ZRW4_9GAST</name>
<evidence type="ECO:0000313" key="1">
    <source>
        <dbReference type="EMBL" id="KAK3774325.1"/>
    </source>
</evidence>
<organism evidence="1 2">
    <name type="scientific">Elysia crispata</name>
    <name type="common">lettuce slug</name>
    <dbReference type="NCBI Taxonomy" id="231223"/>
    <lineage>
        <taxon>Eukaryota</taxon>
        <taxon>Metazoa</taxon>
        <taxon>Spiralia</taxon>
        <taxon>Lophotrochozoa</taxon>
        <taxon>Mollusca</taxon>
        <taxon>Gastropoda</taxon>
        <taxon>Heterobranchia</taxon>
        <taxon>Euthyneura</taxon>
        <taxon>Panpulmonata</taxon>
        <taxon>Sacoglossa</taxon>
        <taxon>Placobranchoidea</taxon>
        <taxon>Plakobranchidae</taxon>
        <taxon>Elysia</taxon>
    </lineage>
</organism>
<protein>
    <submittedName>
        <fullName evidence="1">Uncharacterized protein</fullName>
    </submittedName>
</protein>
<gene>
    <name evidence="1" type="ORF">RRG08_056372</name>
</gene>
<evidence type="ECO:0000313" key="2">
    <source>
        <dbReference type="Proteomes" id="UP001283361"/>
    </source>
</evidence>
<comment type="caution">
    <text evidence="1">The sequence shown here is derived from an EMBL/GenBank/DDBJ whole genome shotgun (WGS) entry which is preliminary data.</text>
</comment>
<sequence length="78" mass="8823">MKYTAYFIGIGHQQIFSRPASGYRPPTNLFSTCRIRVDEATNKSFLDLPQGIGHQQIFSRPASGYRPPTNLFSTCLRV</sequence>
<proteinExistence type="predicted"/>
<dbReference type="Proteomes" id="UP001283361">
    <property type="component" value="Unassembled WGS sequence"/>
</dbReference>
<dbReference type="EMBL" id="JAWDGP010003433">
    <property type="protein sequence ID" value="KAK3774325.1"/>
    <property type="molecule type" value="Genomic_DNA"/>
</dbReference>
<reference evidence="1" key="1">
    <citation type="journal article" date="2023" name="G3 (Bethesda)">
        <title>A reference genome for the long-term kleptoplast-retaining sea slug Elysia crispata morphotype clarki.</title>
        <authorList>
            <person name="Eastman K.E."/>
            <person name="Pendleton A.L."/>
            <person name="Shaikh M.A."/>
            <person name="Suttiyut T."/>
            <person name="Ogas R."/>
            <person name="Tomko P."/>
            <person name="Gavelis G."/>
            <person name="Widhalm J.R."/>
            <person name="Wisecaver J.H."/>
        </authorList>
    </citation>
    <scope>NUCLEOTIDE SEQUENCE</scope>
    <source>
        <strain evidence="1">ECLA1</strain>
    </source>
</reference>
<dbReference type="AlphaFoldDB" id="A0AAE0ZRW4"/>
<keyword evidence="2" id="KW-1185">Reference proteome</keyword>
<accession>A0AAE0ZRW4</accession>